<feature type="transmembrane region" description="Helical" evidence="7">
    <location>
        <begin position="121"/>
        <end position="139"/>
    </location>
</feature>
<dbReference type="GO" id="GO:0016020">
    <property type="term" value="C:membrane"/>
    <property type="evidence" value="ECO:0007669"/>
    <property type="project" value="UniProtKB-SubCell"/>
</dbReference>
<dbReference type="PANTHER" id="PTHR43791:SF92">
    <property type="entry name" value="AGL026WP"/>
    <property type="match status" value="1"/>
</dbReference>
<evidence type="ECO:0000256" key="7">
    <source>
        <dbReference type="SAM" id="Phobius"/>
    </source>
</evidence>
<dbReference type="InterPro" id="IPR011701">
    <property type="entry name" value="MFS"/>
</dbReference>
<dbReference type="Gene3D" id="1.20.1250.20">
    <property type="entry name" value="MFS general substrate transporter like domains"/>
    <property type="match status" value="1"/>
</dbReference>
<dbReference type="RefSeq" id="XP_023090335.1">
    <property type="nucleotide sequence ID" value="XM_023235303.1"/>
</dbReference>
<dbReference type="Proteomes" id="UP000006564">
    <property type="component" value="Chromosome 2"/>
</dbReference>
<evidence type="ECO:0000256" key="5">
    <source>
        <dbReference type="ARBA" id="ARBA00023136"/>
    </source>
</evidence>
<feature type="region of interest" description="Disordered" evidence="6">
    <location>
        <begin position="1"/>
        <end position="21"/>
    </location>
</feature>
<feature type="transmembrane region" description="Helical" evidence="7">
    <location>
        <begin position="50"/>
        <end position="67"/>
    </location>
</feature>
<evidence type="ECO:0000256" key="6">
    <source>
        <dbReference type="SAM" id="MobiDB-lite"/>
    </source>
</evidence>
<comment type="subcellular location">
    <subcellularLocation>
        <location evidence="1">Membrane</location>
        <topology evidence="1">Multi-pass membrane protein</topology>
    </subcellularLocation>
</comment>
<dbReference type="GeneID" id="5992439"/>
<keyword evidence="10" id="KW-1185">Reference proteome</keyword>
<dbReference type="VEuPathDB" id="FungiDB:AO090003001399"/>
<sequence length="458" mass="50847">MDGTKDSGTDHVEQYVENPKDQDLRSVPTALLDWSPEERRQREKALVRKIDTRLLIIMLVMYILNYLDRNNIAAAKSAGLQDDLNLKGEEYQVCVSILFVGYLLMQVPSNMILNRSGKPSIYLPGCMVVWGIISCLTAVTKDFGGLLAVRFSLGFVEAAYFPGCLYFLSAWYTRKELVERTALLYVGSLISGAFSGLISAGITSGLNGARGIAAWRWLFIIEGSLTTFVALLACFIVPDLPRTTSWLSNDEKVLAAWRLEEDIGEDDWVDSEHQSMFHGAKLAIFLATAWRYLRLYIIRCRNHFFSKVRDPLLKNFIALCMDIEISSSVMAGLGKDNIDTLLLTTPPCLIGTIIVLIHAWDADGTGERYLHLCLPPTFAIASFILYMAGNNFAARYVAMSIMPGSIYASYVVALGYISNSNVLPRPAAKRAAALAFINAVSNVAQIYTPYHYPGRVPS</sequence>
<dbReference type="EMBL" id="AP007155">
    <property type="protein sequence ID" value="BAE58454.1"/>
    <property type="molecule type" value="Genomic_DNA"/>
</dbReference>
<gene>
    <name evidence="9" type="ORF">AO090003001399</name>
</gene>
<keyword evidence="2" id="KW-0813">Transport</keyword>
<dbReference type="SUPFAM" id="SSF103473">
    <property type="entry name" value="MFS general substrate transporter"/>
    <property type="match status" value="1"/>
</dbReference>
<dbReference type="InterPro" id="IPR020846">
    <property type="entry name" value="MFS_dom"/>
</dbReference>
<evidence type="ECO:0000313" key="9">
    <source>
        <dbReference type="EMBL" id="BAE58454.1"/>
    </source>
</evidence>
<dbReference type="OMA" id="FMYLNGR"/>
<evidence type="ECO:0000313" key="10">
    <source>
        <dbReference type="Proteomes" id="UP000006564"/>
    </source>
</evidence>
<dbReference type="AlphaFoldDB" id="Q2UJ11"/>
<dbReference type="HOGENOM" id="CLU_001265_0_6_1"/>
<feature type="transmembrane region" description="Helical" evidence="7">
    <location>
        <begin position="394"/>
        <end position="419"/>
    </location>
</feature>
<feature type="transmembrane region" description="Helical" evidence="7">
    <location>
        <begin position="183"/>
        <end position="202"/>
    </location>
</feature>
<feature type="transmembrane region" description="Helical" evidence="7">
    <location>
        <begin position="90"/>
        <end position="109"/>
    </location>
</feature>
<reference evidence="9 10" key="1">
    <citation type="journal article" date="2005" name="Nature">
        <title>Genome sequencing and analysis of Aspergillus oryzae.</title>
        <authorList>
            <person name="Machida M."/>
            <person name="Asai K."/>
            <person name="Sano M."/>
            <person name="Tanaka T."/>
            <person name="Kumagai T."/>
            <person name="Terai G."/>
            <person name="Kusumoto K."/>
            <person name="Arima T."/>
            <person name="Akita O."/>
            <person name="Kashiwagi Y."/>
            <person name="Abe K."/>
            <person name="Gomi K."/>
            <person name="Horiuchi H."/>
            <person name="Kitamoto K."/>
            <person name="Kobayashi T."/>
            <person name="Takeuchi M."/>
            <person name="Denning D.W."/>
            <person name="Galagan J.E."/>
            <person name="Nierman W.C."/>
            <person name="Yu J."/>
            <person name="Archer D.B."/>
            <person name="Bennett J.W."/>
            <person name="Bhatnagar D."/>
            <person name="Cleveland T.E."/>
            <person name="Fedorova N.D."/>
            <person name="Gotoh O."/>
            <person name="Horikawa H."/>
            <person name="Hosoyama A."/>
            <person name="Ichinomiya M."/>
            <person name="Igarashi R."/>
            <person name="Iwashita K."/>
            <person name="Juvvadi P.R."/>
            <person name="Kato M."/>
            <person name="Kato Y."/>
            <person name="Kin T."/>
            <person name="Kokubun A."/>
            <person name="Maeda H."/>
            <person name="Maeyama N."/>
            <person name="Maruyama J."/>
            <person name="Nagasaki H."/>
            <person name="Nakajima T."/>
            <person name="Oda K."/>
            <person name="Okada K."/>
            <person name="Paulsen I."/>
            <person name="Sakamoto K."/>
            <person name="Sawano T."/>
            <person name="Takahashi M."/>
            <person name="Takase K."/>
            <person name="Terabayashi Y."/>
            <person name="Wortman J."/>
            <person name="Yamada O."/>
            <person name="Yamagata Y."/>
            <person name="Anazawa H."/>
            <person name="Hata Y."/>
            <person name="Koide Y."/>
            <person name="Komori T."/>
            <person name="Koyama Y."/>
            <person name="Minetoki T."/>
            <person name="Suharnan S."/>
            <person name="Tanaka A."/>
            <person name="Isono K."/>
            <person name="Kuhara S."/>
            <person name="Ogasawara N."/>
            <person name="Kikuchi H."/>
        </authorList>
    </citation>
    <scope>NUCLEOTIDE SEQUENCE [LARGE SCALE GENOMIC DNA]</scope>
    <source>
        <strain evidence="10">ATCC 42149 / RIB 40</strain>
    </source>
</reference>
<dbReference type="EMBL" id="BA000050">
    <property type="protein sequence ID" value="BAE58454.1"/>
    <property type="molecule type" value="Genomic_DNA"/>
</dbReference>
<dbReference type="PROSITE" id="PS50850">
    <property type="entry name" value="MFS"/>
    <property type="match status" value="1"/>
</dbReference>
<feature type="transmembrane region" description="Helical" evidence="7">
    <location>
        <begin position="214"/>
        <end position="237"/>
    </location>
</feature>
<feature type="transmembrane region" description="Helical" evidence="7">
    <location>
        <begin position="151"/>
        <end position="171"/>
    </location>
</feature>
<accession>Q2UJ11</accession>
<evidence type="ECO:0000256" key="4">
    <source>
        <dbReference type="ARBA" id="ARBA00022989"/>
    </source>
</evidence>
<feature type="domain" description="Major facilitator superfamily (MFS) profile" evidence="8">
    <location>
        <begin position="54"/>
        <end position="458"/>
    </location>
</feature>
<evidence type="ECO:0000256" key="1">
    <source>
        <dbReference type="ARBA" id="ARBA00004141"/>
    </source>
</evidence>
<dbReference type="InterPro" id="IPR036259">
    <property type="entry name" value="MFS_trans_sf"/>
</dbReference>
<proteinExistence type="predicted"/>
<dbReference type="PANTHER" id="PTHR43791">
    <property type="entry name" value="PERMEASE-RELATED"/>
    <property type="match status" value="1"/>
</dbReference>
<feature type="transmembrane region" description="Helical" evidence="7">
    <location>
        <begin position="369"/>
        <end position="388"/>
    </location>
</feature>
<keyword evidence="3 7" id="KW-0812">Transmembrane</keyword>
<feature type="transmembrane region" description="Helical" evidence="7">
    <location>
        <begin position="340"/>
        <end position="357"/>
    </location>
</feature>
<dbReference type="Pfam" id="PF07690">
    <property type="entry name" value="MFS_1"/>
    <property type="match status" value="1"/>
</dbReference>
<organism evidence="9 10">
    <name type="scientific">Aspergillus oryzae (strain ATCC 42149 / RIB 40)</name>
    <name type="common">Yellow koji mold</name>
    <dbReference type="NCBI Taxonomy" id="510516"/>
    <lineage>
        <taxon>Eukaryota</taxon>
        <taxon>Fungi</taxon>
        <taxon>Dikarya</taxon>
        <taxon>Ascomycota</taxon>
        <taxon>Pezizomycotina</taxon>
        <taxon>Eurotiomycetes</taxon>
        <taxon>Eurotiomycetidae</taxon>
        <taxon>Eurotiales</taxon>
        <taxon>Aspergillaceae</taxon>
        <taxon>Aspergillus</taxon>
        <taxon>Aspergillus subgen. Circumdati</taxon>
    </lineage>
</organism>
<dbReference type="GO" id="GO:0022857">
    <property type="term" value="F:transmembrane transporter activity"/>
    <property type="evidence" value="ECO:0007669"/>
    <property type="project" value="InterPro"/>
</dbReference>
<dbReference type="KEGG" id="aor:AO090003001399"/>
<dbReference type="FunFam" id="1.20.1250.20:FF:000057">
    <property type="entry name" value="MFS general substrate transporter"/>
    <property type="match status" value="1"/>
</dbReference>
<keyword evidence="5 7" id="KW-0472">Membrane</keyword>
<keyword evidence="4 7" id="KW-1133">Transmembrane helix</keyword>
<name>Q2UJ11_ASPOR</name>
<protein>
    <submittedName>
        <fullName evidence="9">DNA, SC003</fullName>
    </submittedName>
</protein>
<evidence type="ECO:0000256" key="2">
    <source>
        <dbReference type="ARBA" id="ARBA00022448"/>
    </source>
</evidence>
<evidence type="ECO:0000259" key="8">
    <source>
        <dbReference type="PROSITE" id="PS50850"/>
    </source>
</evidence>
<evidence type="ECO:0000256" key="3">
    <source>
        <dbReference type="ARBA" id="ARBA00022692"/>
    </source>
</evidence>